<accession>A0A1M8A509</accession>
<name>A0A1M8A509_MALS4</name>
<feature type="domain" description="FAD-binding FR-type" evidence="16">
    <location>
        <begin position="426"/>
        <end position="579"/>
    </location>
</feature>
<dbReference type="InterPro" id="IPR013121">
    <property type="entry name" value="Fe_red_NAD-bd_6"/>
</dbReference>
<evidence type="ECO:0000256" key="5">
    <source>
        <dbReference type="ARBA" id="ARBA00022475"/>
    </source>
</evidence>
<protein>
    <recommendedName>
        <fullName evidence="3">ferric-chelate reductase (NADPH)</fullName>
        <ecNumber evidence="3">1.16.1.9</ecNumber>
    </recommendedName>
</protein>
<keyword evidence="12" id="KW-0325">Glycoprotein</keyword>
<reference evidence="18" key="1">
    <citation type="journal article" date="2017" name="Nucleic Acids Res.">
        <title>Proteogenomics produces comprehensive and highly accurate protein-coding gene annotation in a complete genome assembly of Malassezia sympodialis.</title>
        <authorList>
            <person name="Zhu Y."/>
            <person name="Engstroem P.G."/>
            <person name="Tellgren-Roth C."/>
            <person name="Baudo C.D."/>
            <person name="Kennell J.C."/>
            <person name="Sun S."/>
            <person name="Billmyre R.B."/>
            <person name="Schroeder M.S."/>
            <person name="Andersson A."/>
            <person name="Holm T."/>
            <person name="Sigurgeirsson B."/>
            <person name="Wu G."/>
            <person name="Sankaranarayanan S.R."/>
            <person name="Siddharthan R."/>
            <person name="Sanyal K."/>
            <person name="Lundeberg J."/>
            <person name="Nystedt B."/>
            <person name="Boekhout T."/>
            <person name="Dawson T.L. Jr."/>
            <person name="Heitman J."/>
            <person name="Scheynius A."/>
            <person name="Lehtioe J."/>
        </authorList>
    </citation>
    <scope>NUCLEOTIDE SEQUENCE [LARGE SCALE GENOMIC DNA]</scope>
    <source>
        <strain evidence="18">ATCC 42132</strain>
    </source>
</reference>
<dbReference type="GO" id="GO:0052851">
    <property type="term" value="F:ferric-chelate reductase (NADPH) activity"/>
    <property type="evidence" value="ECO:0007669"/>
    <property type="project" value="UniProtKB-EC"/>
</dbReference>
<dbReference type="Pfam" id="PF08030">
    <property type="entry name" value="NAD_binding_6"/>
    <property type="match status" value="1"/>
</dbReference>
<comment type="subcellular location">
    <subcellularLocation>
        <location evidence="1">Cell membrane</location>
        <topology evidence="1">Multi-pass membrane protein</topology>
    </subcellularLocation>
</comment>
<keyword evidence="4" id="KW-0813">Transport</keyword>
<keyword evidence="7" id="KW-0249">Electron transport</keyword>
<dbReference type="CDD" id="cd06186">
    <property type="entry name" value="NOX_Duox_like_FAD_NADP"/>
    <property type="match status" value="1"/>
</dbReference>
<evidence type="ECO:0000313" key="17">
    <source>
        <dbReference type="EMBL" id="SHO77560.1"/>
    </source>
</evidence>
<evidence type="ECO:0000256" key="4">
    <source>
        <dbReference type="ARBA" id="ARBA00022448"/>
    </source>
</evidence>
<feature type="compositionally biased region" description="Low complexity" evidence="14">
    <location>
        <begin position="841"/>
        <end position="857"/>
    </location>
</feature>
<evidence type="ECO:0000256" key="8">
    <source>
        <dbReference type="ARBA" id="ARBA00022989"/>
    </source>
</evidence>
<feature type="region of interest" description="Disordered" evidence="14">
    <location>
        <begin position="725"/>
        <end position="775"/>
    </location>
</feature>
<dbReference type="InterPro" id="IPR039261">
    <property type="entry name" value="FNR_nucleotide-bd"/>
</dbReference>
<dbReference type="Proteomes" id="UP000186303">
    <property type="component" value="Chromosome 3"/>
</dbReference>
<dbReference type="OMA" id="WTKDLWD"/>
<dbReference type="GO" id="GO:0005886">
    <property type="term" value="C:plasma membrane"/>
    <property type="evidence" value="ECO:0007669"/>
    <property type="project" value="UniProtKB-SubCell"/>
</dbReference>
<dbReference type="InterPro" id="IPR051410">
    <property type="entry name" value="Ferric/Cupric_Reductase"/>
</dbReference>
<feature type="compositionally biased region" description="Basic residues" evidence="14">
    <location>
        <begin position="734"/>
        <end position="748"/>
    </location>
</feature>
<dbReference type="InterPro" id="IPR013112">
    <property type="entry name" value="FAD-bd_8"/>
</dbReference>
<dbReference type="SFLD" id="SFLDG01168">
    <property type="entry name" value="Ferric_reductase_subgroup_(FRE"/>
    <property type="match status" value="1"/>
</dbReference>
<proteinExistence type="inferred from homology"/>
<dbReference type="AlphaFoldDB" id="A0A1M8A509"/>
<dbReference type="Pfam" id="PF08022">
    <property type="entry name" value="FAD_binding_8"/>
    <property type="match status" value="1"/>
</dbReference>
<dbReference type="Gene3D" id="3.40.50.80">
    <property type="entry name" value="Nucleotide-binding domain of ferredoxin-NADP reductase (FNR) module"/>
    <property type="match status" value="1"/>
</dbReference>
<gene>
    <name evidence="17" type="ORF">MSYG_1902</name>
</gene>
<evidence type="ECO:0000256" key="6">
    <source>
        <dbReference type="ARBA" id="ARBA00022692"/>
    </source>
</evidence>
<feature type="transmembrane region" description="Helical" evidence="15">
    <location>
        <begin position="38"/>
        <end position="55"/>
    </location>
</feature>
<keyword evidence="9" id="KW-0560">Oxidoreductase</keyword>
<dbReference type="STRING" id="1230383.A0A1M8A509"/>
<feature type="region of interest" description="Disordered" evidence="14">
    <location>
        <begin position="841"/>
        <end position="864"/>
    </location>
</feature>
<dbReference type="OrthoDB" id="10006946at2759"/>
<evidence type="ECO:0000313" key="18">
    <source>
        <dbReference type="Proteomes" id="UP000186303"/>
    </source>
</evidence>
<keyword evidence="6 15" id="KW-0812">Transmembrane</keyword>
<evidence type="ECO:0000256" key="10">
    <source>
        <dbReference type="ARBA" id="ARBA00023065"/>
    </source>
</evidence>
<dbReference type="SUPFAM" id="SSF63380">
    <property type="entry name" value="Riboflavin synthase domain-like"/>
    <property type="match status" value="1"/>
</dbReference>
<dbReference type="PANTHER" id="PTHR32361">
    <property type="entry name" value="FERRIC/CUPRIC REDUCTASE TRANSMEMBRANE COMPONENT"/>
    <property type="match status" value="1"/>
</dbReference>
<evidence type="ECO:0000256" key="14">
    <source>
        <dbReference type="SAM" id="MobiDB-lite"/>
    </source>
</evidence>
<keyword evidence="10" id="KW-0406">Ion transport</keyword>
<dbReference type="InterPro" id="IPR013130">
    <property type="entry name" value="Fe3_Rdtase_TM_dom"/>
</dbReference>
<comment type="catalytic activity">
    <reaction evidence="13">
        <text>2 a Fe(II)-siderophore + NADP(+) + H(+) = 2 a Fe(III)-siderophore + NADPH</text>
        <dbReference type="Rhea" id="RHEA:28795"/>
        <dbReference type="Rhea" id="RHEA-COMP:11342"/>
        <dbReference type="Rhea" id="RHEA-COMP:11344"/>
        <dbReference type="ChEBI" id="CHEBI:15378"/>
        <dbReference type="ChEBI" id="CHEBI:29033"/>
        <dbReference type="ChEBI" id="CHEBI:29034"/>
        <dbReference type="ChEBI" id="CHEBI:57783"/>
        <dbReference type="ChEBI" id="CHEBI:58349"/>
        <dbReference type="EC" id="1.16.1.9"/>
    </reaction>
</comment>
<evidence type="ECO:0000256" key="1">
    <source>
        <dbReference type="ARBA" id="ARBA00004651"/>
    </source>
</evidence>
<feature type="transmembrane region" description="Helical" evidence="15">
    <location>
        <begin position="199"/>
        <end position="219"/>
    </location>
</feature>
<evidence type="ECO:0000256" key="9">
    <source>
        <dbReference type="ARBA" id="ARBA00023002"/>
    </source>
</evidence>
<dbReference type="GO" id="GO:0006826">
    <property type="term" value="P:iron ion transport"/>
    <property type="evidence" value="ECO:0007669"/>
    <property type="project" value="UniProtKB-ARBA"/>
</dbReference>
<keyword evidence="5" id="KW-1003">Cell membrane</keyword>
<evidence type="ECO:0000256" key="2">
    <source>
        <dbReference type="ARBA" id="ARBA00006278"/>
    </source>
</evidence>
<dbReference type="Pfam" id="PF01794">
    <property type="entry name" value="Ferric_reduct"/>
    <property type="match status" value="1"/>
</dbReference>
<dbReference type="EMBL" id="LT671823">
    <property type="protein sequence ID" value="SHO77560.1"/>
    <property type="molecule type" value="Genomic_DNA"/>
</dbReference>
<feature type="region of interest" description="Disordered" evidence="14">
    <location>
        <begin position="796"/>
        <end position="821"/>
    </location>
</feature>
<dbReference type="VEuPathDB" id="FungiDB:MSYG_1902"/>
<dbReference type="EC" id="1.16.1.9" evidence="3"/>
<evidence type="ECO:0000256" key="15">
    <source>
        <dbReference type="SAM" id="Phobius"/>
    </source>
</evidence>
<keyword evidence="18" id="KW-1185">Reference proteome</keyword>
<dbReference type="InterPro" id="IPR017927">
    <property type="entry name" value="FAD-bd_FR_type"/>
</dbReference>
<feature type="transmembrane region" description="Helical" evidence="15">
    <location>
        <begin position="111"/>
        <end position="132"/>
    </location>
</feature>
<dbReference type="InterPro" id="IPR017938">
    <property type="entry name" value="Riboflavin_synthase-like_b-brl"/>
</dbReference>
<evidence type="ECO:0000256" key="7">
    <source>
        <dbReference type="ARBA" id="ARBA00022982"/>
    </source>
</evidence>
<dbReference type="GO" id="GO:0006879">
    <property type="term" value="P:intracellular iron ion homeostasis"/>
    <property type="evidence" value="ECO:0007669"/>
    <property type="project" value="TreeGrafter"/>
</dbReference>
<feature type="transmembrane region" description="Helical" evidence="15">
    <location>
        <begin position="240"/>
        <end position="256"/>
    </location>
</feature>
<keyword evidence="8 15" id="KW-1133">Transmembrane helix</keyword>
<dbReference type="PROSITE" id="PS51384">
    <property type="entry name" value="FAD_FR"/>
    <property type="match status" value="1"/>
</dbReference>
<evidence type="ECO:0000256" key="3">
    <source>
        <dbReference type="ARBA" id="ARBA00012668"/>
    </source>
</evidence>
<dbReference type="SFLD" id="SFLDS00052">
    <property type="entry name" value="Ferric_Reductase_Domain"/>
    <property type="match status" value="1"/>
</dbReference>
<sequence>MRATWAARAATPAPTEPLTVYAMSYLDAHELSAPSERYVYILWILFACFVVLLGVEHLVGVTQRTWIGALWTKWSTMHYVPPAGRTGNSTLRAVQQRLYRITMVSLRANHVMMLLLLFIPLLLLTLIGADYIDPKAGLFSNTYFPSQAEVQAAHAALARRLVQWGRGDYPRIMTNKATYTLPYHTFWTMGSRFGDFCNALTPMVILFALKQAPIALLSLPVFGRYASNSLAFLHRWGGRLLWLYASLHTVLWAVQVHRDTAAKPDLWTHLLAVPRFRWAITAYIFLTLLVVLSLEPIRRTHYEFFYITHLVCAIGFMVGTWAHHPQLGGWMLAGFVVWGAERAWRLVRVIYFNYSERPPELKRSMAEYQQVTHANASAFSLTSKSEQDLSSMLESADMSRTTTPQTMPAGAVVPIPFRPVVSDALRGQLFPGFAFVQPLSGQMMRLVLRTSRPMPWRPGQWLFLQLPSLSWVQTHPFTIAGSYVRDAQHGYVPADVDAPDAVDNDQLIVLLIRARAGLTHRLWLDVQRRCEAQAALAASQPGGAPSMFPLLHGGAVASQVQGVYMRAIVDGPFGDAARIDWGAHATVLLVCGGSGVSLGLSILDYLCRKIARALRGERVRGLYQRPFLTRRVRFVWVMREYAHLQWAASALRLCLEILPPANLRIEIYVTRGHNRSASNVHDGGLPPAQSGERTLASMGLDANDLVQFGPDEDGPLTLVDQTMNEMIRKEGQLRRARTRRARSMRRPARGPAQAPPPLPLGASAALPDTGDDSFTAQHANEQADEDLARQMLSVPDATPSAATPGPDASPTSVYNEYFTLPTDPPDTYPMVPMAPADRVPTPAAAPGEAPAVPAAPEAPEKSEAPVPTYANLDVHELQDFDILSEMTRAGYPPLDEIVGTEMGQAQGRTIAVGCGPAGLLALLRNVVSRHVHVRRAWHGDASAHANLFTESYAT</sequence>
<dbReference type="PANTHER" id="PTHR32361:SF9">
    <property type="entry name" value="FERRIC REDUCTASE TRANSMEMBRANE COMPONENT 3-RELATED"/>
    <property type="match status" value="1"/>
</dbReference>
<dbReference type="GO" id="GO:0015677">
    <property type="term" value="P:copper ion import"/>
    <property type="evidence" value="ECO:0007669"/>
    <property type="project" value="TreeGrafter"/>
</dbReference>
<feature type="transmembrane region" description="Helical" evidence="15">
    <location>
        <begin position="304"/>
        <end position="322"/>
    </location>
</feature>
<feature type="transmembrane region" description="Helical" evidence="15">
    <location>
        <begin position="276"/>
        <end position="292"/>
    </location>
</feature>
<evidence type="ECO:0000256" key="12">
    <source>
        <dbReference type="ARBA" id="ARBA00023180"/>
    </source>
</evidence>
<organism evidence="17 18">
    <name type="scientific">Malassezia sympodialis (strain ATCC 42132)</name>
    <name type="common">Atopic eczema-associated yeast</name>
    <dbReference type="NCBI Taxonomy" id="1230383"/>
    <lineage>
        <taxon>Eukaryota</taxon>
        <taxon>Fungi</taxon>
        <taxon>Dikarya</taxon>
        <taxon>Basidiomycota</taxon>
        <taxon>Ustilaginomycotina</taxon>
        <taxon>Malasseziomycetes</taxon>
        <taxon>Malasseziales</taxon>
        <taxon>Malasseziaceae</taxon>
        <taxon>Malassezia</taxon>
    </lineage>
</organism>
<keyword evidence="11 15" id="KW-0472">Membrane</keyword>
<evidence type="ECO:0000256" key="13">
    <source>
        <dbReference type="ARBA" id="ARBA00048483"/>
    </source>
</evidence>
<comment type="similarity">
    <text evidence="2">Belongs to the ferric reductase (FRE) family.</text>
</comment>
<evidence type="ECO:0000256" key="11">
    <source>
        <dbReference type="ARBA" id="ARBA00023136"/>
    </source>
</evidence>
<evidence type="ECO:0000259" key="16">
    <source>
        <dbReference type="PROSITE" id="PS51384"/>
    </source>
</evidence>